<name>A0A2U1FPR4_9PSEU</name>
<organism evidence="1 2">
    <name type="scientific">Actinomycetospora cinnamomea</name>
    <dbReference type="NCBI Taxonomy" id="663609"/>
    <lineage>
        <taxon>Bacteria</taxon>
        <taxon>Bacillati</taxon>
        <taxon>Actinomycetota</taxon>
        <taxon>Actinomycetes</taxon>
        <taxon>Pseudonocardiales</taxon>
        <taxon>Pseudonocardiaceae</taxon>
        <taxon>Actinomycetospora</taxon>
    </lineage>
</organism>
<protein>
    <submittedName>
        <fullName evidence="1">Uncharacterized protein</fullName>
    </submittedName>
</protein>
<keyword evidence="2" id="KW-1185">Reference proteome</keyword>
<evidence type="ECO:0000313" key="2">
    <source>
        <dbReference type="Proteomes" id="UP000245639"/>
    </source>
</evidence>
<proteinExistence type="predicted"/>
<dbReference type="AlphaFoldDB" id="A0A2U1FPR4"/>
<dbReference type="RefSeq" id="WP_116706097.1">
    <property type="nucleotide sequence ID" value="NZ_QEKW01000001.1"/>
</dbReference>
<gene>
    <name evidence="1" type="ORF">C8D89_10149</name>
</gene>
<reference evidence="1 2" key="1">
    <citation type="submission" date="2018-04" db="EMBL/GenBank/DDBJ databases">
        <title>Genomic Encyclopedia of Type Strains, Phase IV (KMG-IV): sequencing the most valuable type-strain genomes for metagenomic binning, comparative biology and taxonomic classification.</title>
        <authorList>
            <person name="Goeker M."/>
        </authorList>
    </citation>
    <scope>NUCLEOTIDE SEQUENCE [LARGE SCALE GENOMIC DNA]</scope>
    <source>
        <strain evidence="1 2">DSM 45771</strain>
    </source>
</reference>
<comment type="caution">
    <text evidence="1">The sequence shown here is derived from an EMBL/GenBank/DDBJ whole genome shotgun (WGS) entry which is preliminary data.</text>
</comment>
<dbReference type="OrthoDB" id="3700530at2"/>
<evidence type="ECO:0000313" key="1">
    <source>
        <dbReference type="EMBL" id="PVZ14185.1"/>
    </source>
</evidence>
<sequence>MDATTATISVTVSHRDRAVLRAVASGRASVEGGALFIDGRFNADQFALVRLGRAGLVTTDGGPARLTAVGSHVLLAV</sequence>
<dbReference type="EMBL" id="QEKW01000001">
    <property type="protein sequence ID" value="PVZ14185.1"/>
    <property type="molecule type" value="Genomic_DNA"/>
</dbReference>
<dbReference type="Proteomes" id="UP000245639">
    <property type="component" value="Unassembled WGS sequence"/>
</dbReference>
<accession>A0A2U1FPR4</accession>